<dbReference type="OrthoDB" id="9794365at2"/>
<gene>
    <name evidence="10" type="ORF">PIL02S_02597</name>
</gene>
<feature type="transmembrane region" description="Helical" evidence="8">
    <location>
        <begin position="428"/>
        <end position="445"/>
    </location>
</feature>
<dbReference type="Proteomes" id="UP000247459">
    <property type="component" value="Unassembled WGS sequence"/>
</dbReference>
<evidence type="ECO:0000313" key="11">
    <source>
        <dbReference type="Proteomes" id="UP000247459"/>
    </source>
</evidence>
<comment type="caution">
    <text evidence="10">The sequence shown here is derived from an EMBL/GenBank/DDBJ whole genome shotgun (WGS) entry which is preliminary data.</text>
</comment>
<feature type="transmembrane region" description="Helical" evidence="8">
    <location>
        <begin position="223"/>
        <end position="244"/>
    </location>
</feature>
<evidence type="ECO:0000256" key="1">
    <source>
        <dbReference type="ARBA" id="ARBA00004651"/>
    </source>
</evidence>
<dbReference type="PANTHER" id="PTHR30413">
    <property type="entry name" value="INNER MEMBRANE TRANSPORT PERMEASE"/>
    <property type="match status" value="1"/>
</dbReference>
<dbReference type="AlphaFoldDB" id="A0A2W0CHV1"/>
<comment type="similarity">
    <text evidence="2 8">Belongs to the ABC-2 integral membrane protein family.</text>
</comment>
<dbReference type="PANTHER" id="PTHR30413:SF10">
    <property type="entry name" value="CAPSULE POLYSACCHARIDE EXPORT INNER-MEMBRANE PROTEIN CTRC"/>
    <property type="match status" value="1"/>
</dbReference>
<dbReference type="EMBL" id="PRLG01000018">
    <property type="protein sequence ID" value="PYY29622.1"/>
    <property type="molecule type" value="Genomic_DNA"/>
</dbReference>
<feature type="transmembrane region" description="Helical" evidence="8">
    <location>
        <begin position="306"/>
        <end position="327"/>
    </location>
</feature>
<dbReference type="PROSITE" id="PS51012">
    <property type="entry name" value="ABC_TM2"/>
    <property type="match status" value="1"/>
</dbReference>
<reference evidence="10 11" key="1">
    <citation type="submission" date="2018-01" db="EMBL/GenBank/DDBJ databases">
        <title>Genome sequence of the PGP bacterium Paenibacillus illinoisensis E3.</title>
        <authorList>
            <person name="Rolli E."/>
            <person name="Marasco R."/>
            <person name="Bessem C."/>
            <person name="Michoud G."/>
            <person name="Gaiarsa S."/>
            <person name="Borin S."/>
            <person name="Daffonchio D."/>
        </authorList>
    </citation>
    <scope>NUCLEOTIDE SEQUENCE [LARGE SCALE GENOMIC DNA]</scope>
    <source>
        <strain evidence="10 11">E3</strain>
    </source>
</reference>
<accession>A0A2W0CHV1</accession>
<evidence type="ECO:0000256" key="2">
    <source>
        <dbReference type="ARBA" id="ARBA00007783"/>
    </source>
</evidence>
<dbReference type="GO" id="GO:0140359">
    <property type="term" value="F:ABC-type transporter activity"/>
    <property type="evidence" value="ECO:0007669"/>
    <property type="project" value="InterPro"/>
</dbReference>
<feature type="transmembrane region" description="Helical" evidence="8">
    <location>
        <begin position="167"/>
        <end position="188"/>
    </location>
</feature>
<evidence type="ECO:0000256" key="4">
    <source>
        <dbReference type="ARBA" id="ARBA00022475"/>
    </source>
</evidence>
<evidence type="ECO:0000256" key="6">
    <source>
        <dbReference type="ARBA" id="ARBA00022989"/>
    </source>
</evidence>
<keyword evidence="3 8" id="KW-0813">Transport</keyword>
<evidence type="ECO:0000259" key="9">
    <source>
        <dbReference type="PROSITE" id="PS51012"/>
    </source>
</evidence>
<dbReference type="RefSeq" id="WP_110758713.1">
    <property type="nucleotide sequence ID" value="NZ_PRLG01000018.1"/>
</dbReference>
<dbReference type="InterPro" id="IPR013525">
    <property type="entry name" value="ABC2_TM"/>
</dbReference>
<keyword evidence="6 8" id="KW-1133">Transmembrane helix</keyword>
<feature type="domain" description="ABC transmembrane type-2" evidence="9">
    <location>
        <begin position="225"/>
        <end position="448"/>
    </location>
</feature>
<proteinExistence type="inferred from homology"/>
<evidence type="ECO:0000256" key="3">
    <source>
        <dbReference type="ARBA" id="ARBA00022448"/>
    </source>
</evidence>
<dbReference type="Pfam" id="PF01061">
    <property type="entry name" value="ABC2_membrane"/>
    <property type="match status" value="1"/>
</dbReference>
<dbReference type="GO" id="GO:0015920">
    <property type="term" value="P:lipopolysaccharide transport"/>
    <property type="evidence" value="ECO:0007669"/>
    <property type="project" value="TreeGrafter"/>
</dbReference>
<keyword evidence="5 8" id="KW-0812">Transmembrane</keyword>
<evidence type="ECO:0000256" key="7">
    <source>
        <dbReference type="ARBA" id="ARBA00023136"/>
    </source>
</evidence>
<dbReference type="InterPro" id="IPR047817">
    <property type="entry name" value="ABC2_TM_bact-type"/>
</dbReference>
<evidence type="ECO:0000256" key="5">
    <source>
        <dbReference type="ARBA" id="ARBA00022692"/>
    </source>
</evidence>
<organism evidence="10 11">
    <name type="scientific">Paenibacillus illinoisensis</name>
    <dbReference type="NCBI Taxonomy" id="59845"/>
    <lineage>
        <taxon>Bacteria</taxon>
        <taxon>Bacillati</taxon>
        <taxon>Bacillota</taxon>
        <taxon>Bacilli</taxon>
        <taxon>Bacillales</taxon>
        <taxon>Paenibacillaceae</taxon>
        <taxon>Paenibacillus</taxon>
    </lineage>
</organism>
<evidence type="ECO:0000313" key="10">
    <source>
        <dbReference type="EMBL" id="PYY29622.1"/>
    </source>
</evidence>
<feature type="transmembrane region" description="Helical" evidence="8">
    <location>
        <begin position="339"/>
        <end position="362"/>
    </location>
</feature>
<evidence type="ECO:0000256" key="8">
    <source>
        <dbReference type="RuleBase" id="RU361157"/>
    </source>
</evidence>
<keyword evidence="7 8" id="KW-0472">Membrane</keyword>
<name>A0A2W0CHV1_9BACL</name>
<comment type="subcellular location">
    <subcellularLocation>
        <location evidence="1 8">Cell membrane</location>
        <topology evidence="1 8">Multi-pass membrane protein</topology>
    </subcellularLocation>
</comment>
<keyword evidence="4 8" id="KW-1003">Cell membrane</keyword>
<feature type="transmembrane region" description="Helical" evidence="8">
    <location>
        <begin position="259"/>
        <end position="285"/>
    </location>
</feature>
<sequence>MSLFKRIVLLFVAVIAFVGSFHLIDNYQKDSARVSLSFEVNAPNEDDYQVFYLTVAEGGEWNEAQSKHLIYDTPGQWKKMSYELPNNTLKVRIDLGTQKADISIRNAEAKAISTQPIQVEKLNINTNEVKIEKKQNQSLLIESIGGDPYIVFNFTPIVSTIFDGLSIFHIVGNLLGSVLIAVSTAFIVRHLKKSLELVKPIYQSRNLALNLAKNDFKTKFASSYLGVVWGFITPLLTIVTYWFVFQVGLRSGEVAEVPFILWFIAGIIPWFFFSEAFSGATNAFIEYSYLVKKVVFRIELLPFVKIGSALFVHLFFILFIFIVYGFYGYYPTVYTLQILYYLICTIFLVFSISLLSASIVLFFKDLNQIIGIVLQIGFWFTPIGWPVTMLNEFWAFIFKLNPMFYIVQGFRDSLIDHVIFYERPYEMLYFWFFCFSMLTLGVLTFKKLKSHFSDVL</sequence>
<protein>
    <recommendedName>
        <fullName evidence="8">Transport permease protein</fullName>
    </recommendedName>
</protein>
<dbReference type="GO" id="GO:0005886">
    <property type="term" value="C:plasma membrane"/>
    <property type="evidence" value="ECO:0007669"/>
    <property type="project" value="UniProtKB-SubCell"/>
</dbReference>
<feature type="transmembrane region" description="Helical" evidence="8">
    <location>
        <begin position="369"/>
        <end position="388"/>
    </location>
</feature>